<accession>A0AA89C331</accession>
<dbReference type="AlphaFoldDB" id="A0AA89C331"/>
<evidence type="ECO:0000256" key="5">
    <source>
        <dbReference type="PROSITE-ProRule" id="PRU00205"/>
    </source>
</evidence>
<dbReference type="InterPro" id="IPR042512">
    <property type="entry name" value="TLCD5"/>
</dbReference>
<evidence type="ECO:0000259" key="7">
    <source>
        <dbReference type="PROSITE" id="PS50922"/>
    </source>
</evidence>
<keyword evidence="3 6" id="KW-1133">Transmembrane helix</keyword>
<dbReference type="Proteomes" id="UP001186944">
    <property type="component" value="Unassembled WGS sequence"/>
</dbReference>
<dbReference type="PANTHER" id="PTHR31898:SF1">
    <property type="entry name" value="TLC DOMAIN-CONTAINING PROTEIN 5"/>
    <property type="match status" value="1"/>
</dbReference>
<sequence length="220" mass="24587">MHHLISVAGMTVAVVTGKYGTEMIATIFGSEVTNPLLQTRWFLRETGNYNTRLGTFVDITFMSMFGFFRIGIGSYLLYTYFRQDTENIGRFAALVIYGISWLFWISIMQYAFKKIRRAFSKSSSKSSETNSTKVVLNGNHNCSSNGVSSNHSAGHKVLANGSLDNKVCQDISHEIHRNGYHKISNGDISEVDKGSLRQRIPNGIIEEKVLHSTMASSQVK</sequence>
<protein>
    <recommendedName>
        <fullName evidence="7">TLC domain-containing protein</fullName>
    </recommendedName>
</protein>
<keyword evidence="9" id="KW-1185">Reference proteome</keyword>
<evidence type="ECO:0000256" key="4">
    <source>
        <dbReference type="ARBA" id="ARBA00023136"/>
    </source>
</evidence>
<comment type="caution">
    <text evidence="8">The sequence shown here is derived from an EMBL/GenBank/DDBJ whole genome shotgun (WGS) entry which is preliminary data.</text>
</comment>
<dbReference type="InterPro" id="IPR006634">
    <property type="entry name" value="TLC-dom"/>
</dbReference>
<evidence type="ECO:0000256" key="3">
    <source>
        <dbReference type="ARBA" id="ARBA00022989"/>
    </source>
</evidence>
<feature type="transmembrane region" description="Helical" evidence="6">
    <location>
        <begin position="53"/>
        <end position="78"/>
    </location>
</feature>
<evidence type="ECO:0000313" key="8">
    <source>
        <dbReference type="EMBL" id="KAK3106996.1"/>
    </source>
</evidence>
<feature type="domain" description="TLC" evidence="7">
    <location>
        <begin position="1"/>
        <end position="117"/>
    </location>
</feature>
<evidence type="ECO:0000256" key="2">
    <source>
        <dbReference type="ARBA" id="ARBA00022692"/>
    </source>
</evidence>
<evidence type="ECO:0000256" key="6">
    <source>
        <dbReference type="SAM" id="Phobius"/>
    </source>
</evidence>
<gene>
    <name evidence="8" type="ORF">FSP39_004631</name>
</gene>
<evidence type="ECO:0000256" key="1">
    <source>
        <dbReference type="ARBA" id="ARBA00004141"/>
    </source>
</evidence>
<proteinExistence type="predicted"/>
<evidence type="ECO:0000313" key="9">
    <source>
        <dbReference type="Proteomes" id="UP001186944"/>
    </source>
</evidence>
<keyword evidence="4 5" id="KW-0472">Membrane</keyword>
<feature type="transmembrane region" description="Helical" evidence="6">
    <location>
        <begin position="90"/>
        <end position="112"/>
    </location>
</feature>
<dbReference type="PROSITE" id="PS50922">
    <property type="entry name" value="TLC"/>
    <property type="match status" value="1"/>
</dbReference>
<comment type="subcellular location">
    <subcellularLocation>
        <location evidence="1">Membrane</location>
        <topology evidence="1">Multi-pass membrane protein</topology>
    </subcellularLocation>
</comment>
<keyword evidence="2 5" id="KW-0812">Transmembrane</keyword>
<name>A0AA89C331_PINIB</name>
<organism evidence="8 9">
    <name type="scientific">Pinctada imbricata</name>
    <name type="common">Atlantic pearl-oyster</name>
    <name type="synonym">Pinctada martensii</name>
    <dbReference type="NCBI Taxonomy" id="66713"/>
    <lineage>
        <taxon>Eukaryota</taxon>
        <taxon>Metazoa</taxon>
        <taxon>Spiralia</taxon>
        <taxon>Lophotrochozoa</taxon>
        <taxon>Mollusca</taxon>
        <taxon>Bivalvia</taxon>
        <taxon>Autobranchia</taxon>
        <taxon>Pteriomorphia</taxon>
        <taxon>Pterioida</taxon>
        <taxon>Pterioidea</taxon>
        <taxon>Pteriidae</taxon>
        <taxon>Pinctada</taxon>
    </lineage>
</organism>
<dbReference type="Pfam" id="PF03798">
    <property type="entry name" value="TRAM_LAG1_CLN8"/>
    <property type="match status" value="1"/>
</dbReference>
<dbReference type="PANTHER" id="PTHR31898">
    <property type="entry name" value="TRANSMEMBRANE PROTEIN 136"/>
    <property type="match status" value="1"/>
</dbReference>
<reference evidence="8" key="1">
    <citation type="submission" date="2019-08" db="EMBL/GenBank/DDBJ databases">
        <title>The improved chromosome-level genome for the pearl oyster Pinctada fucata martensii using PacBio sequencing and Hi-C.</title>
        <authorList>
            <person name="Zheng Z."/>
        </authorList>
    </citation>
    <scope>NUCLEOTIDE SEQUENCE</scope>
    <source>
        <strain evidence="8">ZZ-2019</strain>
        <tissue evidence="8">Adductor muscle</tissue>
    </source>
</reference>
<dbReference type="GO" id="GO:0016020">
    <property type="term" value="C:membrane"/>
    <property type="evidence" value="ECO:0007669"/>
    <property type="project" value="UniProtKB-SubCell"/>
</dbReference>
<dbReference type="EMBL" id="VSWD01000002">
    <property type="protein sequence ID" value="KAK3106996.1"/>
    <property type="molecule type" value="Genomic_DNA"/>
</dbReference>